<dbReference type="Gene3D" id="3.40.50.1860">
    <property type="match status" value="1"/>
</dbReference>
<dbReference type="EMBL" id="JAUSUG010000001">
    <property type="protein sequence ID" value="MDQ0252798.1"/>
    <property type="molecule type" value="Genomic_DNA"/>
</dbReference>
<name>A0ABT9ZNJ0_9BACI</name>
<dbReference type="RefSeq" id="WP_307320630.1">
    <property type="nucleotide sequence ID" value="NZ_JAUSUG010000001.1"/>
</dbReference>
<dbReference type="Proteomes" id="UP001230005">
    <property type="component" value="Unassembled WGS sequence"/>
</dbReference>
<sequence>MLGIIRVLTTDDENILQEHSRVMKREFNIESISRCIPDQWNGIHSEATQRLAEPKIEALVKSMVENDGVTAVTISCAADPAVESSRKLVNVPVYGAGEVGAHAALMISRKVGVLGITPDVPPNIAKILGDHLLDYTWPEGVSTTVDLLEEDAKKRAIDACQNLVNKGATSILFACTGFSTIGLKMELAKHIHVPIIDLVEAQGIAYSLTRK</sequence>
<keyword evidence="2" id="KW-1185">Reference proteome</keyword>
<gene>
    <name evidence="1" type="ORF">J2S74_000170</name>
</gene>
<evidence type="ECO:0000313" key="1">
    <source>
        <dbReference type="EMBL" id="MDQ0252798.1"/>
    </source>
</evidence>
<dbReference type="Pfam" id="PF01177">
    <property type="entry name" value="Asp_Glu_race"/>
    <property type="match status" value="1"/>
</dbReference>
<protein>
    <submittedName>
        <fullName evidence="1">Asp/Glu/hydantoin racemase</fullName>
    </submittedName>
</protein>
<dbReference type="InterPro" id="IPR015942">
    <property type="entry name" value="Asp/Glu/hydantoin_racemase"/>
</dbReference>
<comment type="caution">
    <text evidence="1">The sequence shown here is derived from an EMBL/GenBank/DDBJ whole genome shotgun (WGS) entry which is preliminary data.</text>
</comment>
<evidence type="ECO:0000313" key="2">
    <source>
        <dbReference type="Proteomes" id="UP001230005"/>
    </source>
</evidence>
<dbReference type="InterPro" id="IPR001920">
    <property type="entry name" value="Asp/Glu_race"/>
</dbReference>
<organism evidence="1 2">
    <name type="scientific">Evansella vedderi</name>
    <dbReference type="NCBI Taxonomy" id="38282"/>
    <lineage>
        <taxon>Bacteria</taxon>
        <taxon>Bacillati</taxon>
        <taxon>Bacillota</taxon>
        <taxon>Bacilli</taxon>
        <taxon>Bacillales</taxon>
        <taxon>Bacillaceae</taxon>
        <taxon>Evansella</taxon>
    </lineage>
</organism>
<reference evidence="1 2" key="1">
    <citation type="submission" date="2023-07" db="EMBL/GenBank/DDBJ databases">
        <title>Genomic Encyclopedia of Type Strains, Phase IV (KMG-IV): sequencing the most valuable type-strain genomes for metagenomic binning, comparative biology and taxonomic classification.</title>
        <authorList>
            <person name="Goeker M."/>
        </authorList>
    </citation>
    <scope>NUCLEOTIDE SEQUENCE [LARGE SCALE GENOMIC DNA]</scope>
    <source>
        <strain evidence="1 2">DSM 9768</strain>
    </source>
</reference>
<accession>A0ABT9ZNJ0</accession>
<proteinExistence type="predicted"/>